<dbReference type="Gene3D" id="3.40.50.300">
    <property type="entry name" value="P-loop containing nucleotide triphosphate hydrolases"/>
    <property type="match status" value="2"/>
</dbReference>
<feature type="transmembrane region" description="Helical" evidence="11">
    <location>
        <begin position="432"/>
        <end position="453"/>
    </location>
</feature>
<feature type="region of interest" description="Disordered" evidence="10">
    <location>
        <begin position="917"/>
        <end position="936"/>
    </location>
</feature>
<keyword evidence="5" id="KW-0677">Repeat</keyword>
<feature type="transmembrane region" description="Helical" evidence="11">
    <location>
        <begin position="344"/>
        <end position="366"/>
    </location>
</feature>
<dbReference type="InterPro" id="IPR027417">
    <property type="entry name" value="P-loop_NTPase"/>
</dbReference>
<comment type="similarity">
    <text evidence="2">Belongs to the ABC transporter superfamily. ABCA family.</text>
</comment>
<dbReference type="GO" id="GO:0016887">
    <property type="term" value="F:ATP hydrolysis activity"/>
    <property type="evidence" value="ECO:0007669"/>
    <property type="project" value="InterPro"/>
</dbReference>
<sequence length="1709" mass="187541">MFLHCGKLSRIFYALELGVMKSLSDTVFVRQFHALWVKNWIVLSKHKLLNLARCLIAPFAYGIFLGVAQIFLVKPNHYGLGTPAPILSLKDAFDPSLSLIWADGTNLSSSVHPSPSDVMNMIIDGLSPAQRAAVKKVDTPDDIQLACPQNFNLFSECFAAVAFTSFPPPMNVSLSSVPPIPPPLNVTSITGLGAGPVNFSQISLNETVFDAPNGTDILPPQSLLNYTIRADAGLGFIDVVHHKSDFEIRVLPLQWAIDQAIIQLQTGSKPPDPLEWPYSIETDKEQALKTRLSYIRGLRTLLVLALFINFVGISYHIPGSYVTERTIGLTAHLRAMGLRDLPRILSWHFSISVAYLPGWILTALLWHFQIFSGTNVGLMIVIHILTGFSLGSYSFFISLPSLSPSLAASMSTFLAILFAILGLVFSKASTGAATIFILIFPPSFYVFAIRALAGFEVHQIPTSIIKRDPDNKLVLLPLLIITIFLYPYITVLLERRFYDVRDPPRKVSYSNIMDSNSSTGNAIGALENKADETAPAITVNHLVKRFPPSTLPRILRPWTWLGYLFRKIRGIQNNGNDNDVIAIADLSFTVPRGGIFVLLGSNGAGKSTCLGIIAGLIGRSGGSVVFPENENDSHPFVNRNGGKVEEQESERKTRKSSKARGSLGIVPQKNVLFPELTCYQTLRLWSAVKRPSRSDQENGSEVYVERTKEDLERLLVDCGLETKIHANAGNLSGGQKRKLQLAIGLVGGSQIVLVDECTSGVDPLSRRSIWRTLTSVKHERTIVFTTHFLDEADLLADNIAVLAAPGKLVAEGSPVALKSRLGKGYTLRVRFSDTNVTTRSHNILRNIRHIVPNASFSAYSAHGSDILLHSKDSDVVKEVLEIIQRDVMVLGVVHYEVHSTSVEDIFLDLMALESNTRIQDDEPEKESTASASDENGLNRHQVSELKLTSGRKKHPLSQSLTIFYKRCLIFRKNWLPSLLAVLIAVAGSCIPLFFITGREETCKTTFSIVDPTPLYLGDSPFSSVADLFFPGNDALISPPNLAQSLGPSLAEVPFQPIPDNGTFVQEIMSNFMNLSLGGVSIDLKTNQALVAWQAAPPGLTAPTMLNLASNILYNRALNVSGRAANLPSIIAANYQSLPFKDPGTLDALKWVAFFGAAMGAFPAFFTLYVSMERRTSIQAMQFSNGLTNPIGLWLGHLLFDTVFCVILSTIITIVFATASNQFNGVGYMWLIMALYGIAAALFAYCVTLFTPSPLAAFAAVAAYQVIIFILRACLVSLNLFSLLCADGDLVLSSLGEITKFGGPIVYLIGQSLLFFAILVYVDSGSLLPRLLQFTRPKLRELNDPDATTRSEDVVKEIEEVETLPDDPLRVLHVTKTFDGSNKAVDDVSFRVPQDTVFAMLGPNGAGKTSTFNMIRGDVTPDFGDVYINQTSIISHPNRARLQLGVCPQFTAIDPQLTVHEHLVIYGLLKGLRRGPELEENISILLRGTTLTPYADRLANQLSGGNQRKLSFAISLIGNPSVVLIDEYSTGIDPATKRSMWVTFRRMAVGKAVVITTPHIVHMIDSMEEASALANKVGILAGKMLAVGSTEELTARHALYEVHLPARTREEIAKARALMAQIPGSRMADDVATRFEVPIATTSDSSASQSSLTLAQLFGKLNDQNAFNEYTVERISLESIFLKVIRQHNIEEENNGTRTRARRRRRFLIF</sequence>
<evidence type="ECO:0000256" key="2">
    <source>
        <dbReference type="ARBA" id="ARBA00008869"/>
    </source>
</evidence>
<feature type="compositionally biased region" description="Basic and acidic residues" evidence="10">
    <location>
        <begin position="642"/>
        <end position="651"/>
    </location>
</feature>
<gene>
    <name evidence="13" type="ORF">Clacol_004291</name>
</gene>
<keyword evidence="7" id="KW-0067">ATP-binding</keyword>
<protein>
    <recommendedName>
        <fullName evidence="12">ABC transporter domain-containing protein</fullName>
    </recommendedName>
</protein>
<feature type="transmembrane region" description="Helical" evidence="11">
    <location>
        <begin position="1300"/>
        <end position="1321"/>
    </location>
</feature>
<dbReference type="InterPro" id="IPR013525">
    <property type="entry name" value="ABC2_TM"/>
</dbReference>
<dbReference type="SMART" id="SM00382">
    <property type="entry name" value="AAA"/>
    <property type="match status" value="2"/>
</dbReference>
<evidence type="ECO:0000256" key="11">
    <source>
        <dbReference type="SAM" id="Phobius"/>
    </source>
</evidence>
<evidence type="ECO:0000256" key="3">
    <source>
        <dbReference type="ARBA" id="ARBA00022448"/>
    </source>
</evidence>
<feature type="transmembrane region" description="Helical" evidence="11">
    <location>
        <begin position="974"/>
        <end position="995"/>
    </location>
</feature>
<dbReference type="GO" id="GO:0140359">
    <property type="term" value="F:ABC-type transporter activity"/>
    <property type="evidence" value="ECO:0007669"/>
    <property type="project" value="InterPro"/>
</dbReference>
<feature type="transmembrane region" description="Helical" evidence="11">
    <location>
        <begin position="405"/>
        <end position="425"/>
    </location>
</feature>
<dbReference type="InterPro" id="IPR017871">
    <property type="entry name" value="ABC_transporter-like_CS"/>
</dbReference>
<feature type="domain" description="ABC transporter" evidence="12">
    <location>
        <begin position="566"/>
        <end position="830"/>
    </location>
</feature>
<comment type="caution">
    <text evidence="13">The sequence shown here is derived from an EMBL/GenBank/DDBJ whole genome shotgun (WGS) entry which is preliminary data.</text>
</comment>
<dbReference type="GO" id="GO:0016020">
    <property type="term" value="C:membrane"/>
    <property type="evidence" value="ECO:0007669"/>
    <property type="project" value="UniProtKB-SubCell"/>
</dbReference>
<evidence type="ECO:0000313" key="13">
    <source>
        <dbReference type="EMBL" id="GJJ10065.1"/>
    </source>
</evidence>
<feature type="transmembrane region" description="Helical" evidence="11">
    <location>
        <begin position="1190"/>
        <end position="1215"/>
    </location>
</feature>
<dbReference type="InterPro" id="IPR003593">
    <property type="entry name" value="AAA+_ATPase"/>
</dbReference>
<evidence type="ECO:0000256" key="1">
    <source>
        <dbReference type="ARBA" id="ARBA00004141"/>
    </source>
</evidence>
<evidence type="ECO:0000256" key="8">
    <source>
        <dbReference type="ARBA" id="ARBA00022989"/>
    </source>
</evidence>
<evidence type="ECO:0000256" key="6">
    <source>
        <dbReference type="ARBA" id="ARBA00022741"/>
    </source>
</evidence>
<dbReference type="SUPFAM" id="SSF52540">
    <property type="entry name" value="P-loop containing nucleoside triphosphate hydrolases"/>
    <property type="match status" value="2"/>
</dbReference>
<dbReference type="GO" id="GO:0005319">
    <property type="term" value="F:lipid transporter activity"/>
    <property type="evidence" value="ECO:0007669"/>
    <property type="project" value="TreeGrafter"/>
</dbReference>
<evidence type="ECO:0000256" key="9">
    <source>
        <dbReference type="ARBA" id="ARBA00023136"/>
    </source>
</evidence>
<dbReference type="Pfam" id="PF00005">
    <property type="entry name" value="ABC_tran"/>
    <property type="match status" value="2"/>
</dbReference>
<comment type="subcellular location">
    <subcellularLocation>
        <location evidence="1">Membrane</location>
        <topology evidence="1">Multi-pass membrane protein</topology>
    </subcellularLocation>
</comment>
<keyword evidence="3" id="KW-0813">Transport</keyword>
<keyword evidence="9 11" id="KW-0472">Membrane</keyword>
<name>A0AAV5A706_9AGAM</name>
<feature type="transmembrane region" description="Helical" evidence="11">
    <location>
        <begin position="298"/>
        <end position="317"/>
    </location>
</feature>
<proteinExistence type="inferred from homology"/>
<feature type="transmembrane region" description="Helical" evidence="11">
    <location>
        <begin position="378"/>
        <end position="399"/>
    </location>
</feature>
<dbReference type="GO" id="GO:0005524">
    <property type="term" value="F:ATP binding"/>
    <property type="evidence" value="ECO:0007669"/>
    <property type="project" value="UniProtKB-KW"/>
</dbReference>
<evidence type="ECO:0000313" key="14">
    <source>
        <dbReference type="Proteomes" id="UP001050691"/>
    </source>
</evidence>
<evidence type="ECO:0000259" key="12">
    <source>
        <dbReference type="PROSITE" id="PS50893"/>
    </source>
</evidence>
<evidence type="ECO:0000256" key="7">
    <source>
        <dbReference type="ARBA" id="ARBA00022840"/>
    </source>
</evidence>
<dbReference type="PROSITE" id="PS00211">
    <property type="entry name" value="ABC_TRANSPORTER_1"/>
    <property type="match status" value="2"/>
</dbReference>
<dbReference type="PROSITE" id="PS50893">
    <property type="entry name" value="ABC_TRANSPORTER_2"/>
    <property type="match status" value="2"/>
</dbReference>
<feature type="domain" description="ABC transporter" evidence="12">
    <location>
        <begin position="1368"/>
        <end position="1605"/>
    </location>
</feature>
<dbReference type="CDD" id="cd03263">
    <property type="entry name" value="ABC_subfamily_A"/>
    <property type="match status" value="2"/>
</dbReference>
<feature type="transmembrane region" description="Helical" evidence="11">
    <location>
        <begin position="1227"/>
        <end position="1249"/>
    </location>
</feature>
<keyword evidence="14" id="KW-1185">Reference proteome</keyword>
<accession>A0AAV5A706</accession>
<evidence type="ECO:0000256" key="4">
    <source>
        <dbReference type="ARBA" id="ARBA00022692"/>
    </source>
</evidence>
<evidence type="ECO:0000256" key="10">
    <source>
        <dbReference type="SAM" id="MobiDB-lite"/>
    </source>
</evidence>
<reference evidence="13" key="1">
    <citation type="submission" date="2021-10" db="EMBL/GenBank/DDBJ databases">
        <title>De novo Genome Assembly of Clathrus columnatus (Basidiomycota, Fungi) Using Illumina and Nanopore Sequence Data.</title>
        <authorList>
            <person name="Ogiso-Tanaka E."/>
            <person name="Itagaki H."/>
            <person name="Hosoya T."/>
            <person name="Hosaka K."/>
        </authorList>
    </citation>
    <scope>NUCLEOTIDE SEQUENCE</scope>
    <source>
        <strain evidence="13">MO-923</strain>
    </source>
</reference>
<dbReference type="Proteomes" id="UP001050691">
    <property type="component" value="Unassembled WGS sequence"/>
</dbReference>
<dbReference type="PANTHER" id="PTHR19229:SF36">
    <property type="entry name" value="ATP-BINDING CASSETTE SUB-FAMILY A MEMBER 2"/>
    <property type="match status" value="1"/>
</dbReference>
<keyword evidence="4 11" id="KW-0812">Transmembrane</keyword>
<feature type="transmembrane region" description="Helical" evidence="11">
    <location>
        <begin position="1256"/>
        <end position="1280"/>
    </location>
</feature>
<feature type="region of interest" description="Disordered" evidence="10">
    <location>
        <begin position="629"/>
        <end position="661"/>
    </location>
</feature>
<evidence type="ECO:0000256" key="5">
    <source>
        <dbReference type="ARBA" id="ARBA00022737"/>
    </source>
</evidence>
<feature type="transmembrane region" description="Helical" evidence="11">
    <location>
        <begin position="55"/>
        <end position="73"/>
    </location>
</feature>
<dbReference type="PANTHER" id="PTHR19229">
    <property type="entry name" value="ATP-BINDING CASSETTE TRANSPORTER SUBFAMILY A ABCA"/>
    <property type="match status" value="1"/>
</dbReference>
<dbReference type="EMBL" id="BPWL01000005">
    <property type="protein sequence ID" value="GJJ10065.1"/>
    <property type="molecule type" value="Genomic_DNA"/>
</dbReference>
<feature type="transmembrane region" description="Helical" evidence="11">
    <location>
        <begin position="473"/>
        <end position="493"/>
    </location>
</feature>
<keyword evidence="6" id="KW-0547">Nucleotide-binding</keyword>
<dbReference type="InterPro" id="IPR003439">
    <property type="entry name" value="ABC_transporter-like_ATP-bd"/>
</dbReference>
<organism evidence="13 14">
    <name type="scientific">Clathrus columnatus</name>
    <dbReference type="NCBI Taxonomy" id="1419009"/>
    <lineage>
        <taxon>Eukaryota</taxon>
        <taxon>Fungi</taxon>
        <taxon>Dikarya</taxon>
        <taxon>Basidiomycota</taxon>
        <taxon>Agaricomycotina</taxon>
        <taxon>Agaricomycetes</taxon>
        <taxon>Phallomycetidae</taxon>
        <taxon>Phallales</taxon>
        <taxon>Clathraceae</taxon>
        <taxon>Clathrus</taxon>
    </lineage>
</organism>
<dbReference type="InterPro" id="IPR026082">
    <property type="entry name" value="ABCA"/>
</dbReference>
<dbReference type="Pfam" id="PF12698">
    <property type="entry name" value="ABC2_membrane_3"/>
    <property type="match status" value="1"/>
</dbReference>
<keyword evidence="8 11" id="KW-1133">Transmembrane helix</keyword>
<feature type="transmembrane region" description="Helical" evidence="11">
    <location>
        <begin position="1150"/>
        <end position="1169"/>
    </location>
</feature>